<dbReference type="InterPro" id="IPR038167">
    <property type="entry name" value="SSRP1_sf"/>
</dbReference>
<evidence type="ECO:0000256" key="6">
    <source>
        <dbReference type="ARBA" id="ARBA00023163"/>
    </source>
</evidence>
<dbReference type="FunFam" id="2.30.29.150:FF:000001">
    <property type="entry name" value="Fact complex subunit ssrp1"/>
    <property type="match status" value="1"/>
</dbReference>
<keyword evidence="6 10" id="KW-0804">Transcription</keyword>
<dbReference type="OrthoDB" id="498543at2759"/>
<dbReference type="GO" id="GO:0006281">
    <property type="term" value="P:DNA repair"/>
    <property type="evidence" value="ECO:0007669"/>
    <property type="project" value="UniProtKB-KW"/>
</dbReference>
<feature type="compositionally biased region" description="Acidic residues" evidence="11">
    <location>
        <begin position="662"/>
        <end position="672"/>
    </location>
</feature>
<reference evidence="13 14" key="1">
    <citation type="journal article" date="2015" name="Genome Biol.">
        <title>Comparative genomics of Steinernema reveals deeply conserved gene regulatory networks.</title>
        <authorList>
            <person name="Dillman A.R."/>
            <person name="Macchietto M."/>
            <person name="Porter C.F."/>
            <person name="Rogers A."/>
            <person name="Williams B."/>
            <person name="Antoshechkin I."/>
            <person name="Lee M.M."/>
            <person name="Goodwin Z."/>
            <person name="Lu X."/>
            <person name="Lewis E.E."/>
            <person name="Goodrich-Blair H."/>
            <person name="Stock S.P."/>
            <person name="Adams B.J."/>
            <person name="Sternberg P.W."/>
            <person name="Mortazavi A."/>
        </authorList>
    </citation>
    <scope>NUCLEOTIDE SEQUENCE [LARGE SCALE GENOMIC DNA]</scope>
    <source>
        <strain evidence="13 14">ALL</strain>
    </source>
</reference>
<comment type="similarity">
    <text evidence="1 10">Belongs to the SSRP1 family.</text>
</comment>
<evidence type="ECO:0000256" key="5">
    <source>
        <dbReference type="ARBA" id="ARBA00023015"/>
    </source>
</evidence>
<feature type="compositionally biased region" description="Basic and acidic residues" evidence="11">
    <location>
        <begin position="539"/>
        <end position="555"/>
    </location>
</feature>
<protein>
    <recommendedName>
        <fullName evidence="10">FACT complex subunit SSRP1</fullName>
    </recommendedName>
</protein>
<evidence type="ECO:0000256" key="10">
    <source>
        <dbReference type="RuleBase" id="RU364013"/>
    </source>
</evidence>
<keyword evidence="3 10" id="KW-0235">DNA replication</keyword>
<dbReference type="Pfam" id="PF21103">
    <property type="entry name" value="PH1_SSRP1-like"/>
    <property type="match status" value="1"/>
</dbReference>
<dbReference type="PANTHER" id="PTHR45849:SF1">
    <property type="entry name" value="FACT COMPLEX SUBUNIT SSRP1"/>
    <property type="match status" value="1"/>
</dbReference>
<dbReference type="InterPro" id="IPR048993">
    <property type="entry name" value="SSRP1-like_PH1"/>
</dbReference>
<feature type="compositionally biased region" description="Basic and acidic residues" evidence="11">
    <location>
        <begin position="521"/>
        <end position="530"/>
    </location>
</feature>
<dbReference type="Gene3D" id="2.30.29.150">
    <property type="match status" value="1"/>
</dbReference>
<keyword evidence="5 10" id="KW-0805">Transcription regulation</keyword>
<dbReference type="Proteomes" id="UP000298663">
    <property type="component" value="Unassembled WGS sequence"/>
</dbReference>
<dbReference type="InterPro" id="IPR009071">
    <property type="entry name" value="HMG_box_dom"/>
</dbReference>
<dbReference type="CDD" id="cd13230">
    <property type="entry name" value="PH1_SSRP1-like"/>
    <property type="match status" value="1"/>
</dbReference>
<keyword evidence="9" id="KW-0238">DNA-binding</keyword>
<evidence type="ECO:0000313" key="14">
    <source>
        <dbReference type="Proteomes" id="UP000298663"/>
    </source>
</evidence>
<comment type="function">
    <text evidence="10">Component of the FACT complex, a general chromatin factor that acts to reorganize nucleosomes. The FACT complex is involved in multiple processes that require DNA as a template such as mRNA elongation, DNA replication and DNA repair. During transcription elongation the FACT complex acts as a histone chaperone that both destabilizes and restores nucleosomal structure. It facilitates the passage of RNA polymerase II and transcription by promoting the dissociation of one histone H2A-H2B dimer from the nucleosome, then subsequently promotes the reestablishment of the nucleosome following the passage of RNA polymerase II.</text>
</comment>
<comment type="caution">
    <text evidence="13">The sequence shown here is derived from an EMBL/GenBank/DDBJ whole genome shotgun (WGS) entry which is preliminary data.</text>
</comment>
<dbReference type="FunFam" id="2.30.29.30:FF:000098">
    <property type="entry name" value="Fact complex subunit ssrp1"/>
    <property type="match status" value="1"/>
</dbReference>
<feature type="compositionally biased region" description="Acidic residues" evidence="11">
    <location>
        <begin position="499"/>
        <end position="520"/>
    </location>
</feature>
<dbReference type="GO" id="GO:1902275">
    <property type="term" value="P:regulation of chromatin organization"/>
    <property type="evidence" value="ECO:0007669"/>
    <property type="project" value="TreeGrafter"/>
</dbReference>
<dbReference type="GO" id="GO:0006260">
    <property type="term" value="P:DNA replication"/>
    <property type="evidence" value="ECO:0007669"/>
    <property type="project" value="UniProtKB-KW"/>
</dbReference>
<evidence type="ECO:0000256" key="8">
    <source>
        <dbReference type="ARBA" id="ARBA00023242"/>
    </source>
</evidence>
<dbReference type="SMART" id="SM01287">
    <property type="entry name" value="Rtt106"/>
    <property type="match status" value="1"/>
</dbReference>
<comment type="subcellular location">
    <subcellularLocation>
        <location evidence="10">Nucleus</location>
    </subcellularLocation>
    <subcellularLocation>
        <location evidence="10">Chromosome</location>
    </subcellularLocation>
</comment>
<feature type="region of interest" description="Disordered" evidence="11">
    <location>
        <begin position="456"/>
        <end position="574"/>
    </location>
</feature>
<keyword evidence="4 10" id="KW-0227">DNA damage</keyword>
<dbReference type="PROSITE" id="PS50118">
    <property type="entry name" value="HMG_BOX_2"/>
    <property type="match status" value="1"/>
</dbReference>
<evidence type="ECO:0000256" key="3">
    <source>
        <dbReference type="ARBA" id="ARBA00022705"/>
    </source>
</evidence>
<dbReference type="InterPro" id="IPR013719">
    <property type="entry name" value="RTT106/SPT16-like_middle_dom"/>
</dbReference>
<dbReference type="CDD" id="cd13231">
    <property type="entry name" value="PH2_SSRP1-like"/>
    <property type="match status" value="1"/>
</dbReference>
<keyword evidence="8 9" id="KW-0539">Nucleus</keyword>
<feature type="compositionally biased region" description="Low complexity" evidence="11">
    <location>
        <begin position="645"/>
        <end position="654"/>
    </location>
</feature>
<dbReference type="STRING" id="34508.A0A4U5N7Z7"/>
<feature type="domain" description="HMG box" evidence="12">
    <location>
        <begin position="566"/>
        <end position="632"/>
    </location>
</feature>
<dbReference type="Pfam" id="PF03531">
    <property type="entry name" value="SSrecog"/>
    <property type="match status" value="1"/>
</dbReference>
<gene>
    <name evidence="13" type="ORF">L596_019151</name>
</gene>
<dbReference type="SMART" id="SM00398">
    <property type="entry name" value="HMG"/>
    <property type="match status" value="1"/>
</dbReference>
<keyword evidence="2 10" id="KW-0158">Chromosome</keyword>
<organism evidence="13 14">
    <name type="scientific">Steinernema carpocapsae</name>
    <name type="common">Entomopathogenic nematode</name>
    <dbReference type="NCBI Taxonomy" id="34508"/>
    <lineage>
        <taxon>Eukaryota</taxon>
        <taxon>Metazoa</taxon>
        <taxon>Ecdysozoa</taxon>
        <taxon>Nematoda</taxon>
        <taxon>Chromadorea</taxon>
        <taxon>Rhabditida</taxon>
        <taxon>Tylenchina</taxon>
        <taxon>Panagrolaimomorpha</taxon>
        <taxon>Strongyloidoidea</taxon>
        <taxon>Steinernematidae</taxon>
        <taxon>Steinernema</taxon>
    </lineage>
</organism>
<evidence type="ECO:0000256" key="9">
    <source>
        <dbReference type="PROSITE-ProRule" id="PRU00267"/>
    </source>
</evidence>
<dbReference type="PANTHER" id="PTHR45849">
    <property type="entry name" value="FACT COMPLEX SUBUNIT SSRP1"/>
    <property type="match status" value="1"/>
</dbReference>
<dbReference type="Gene3D" id="2.30.29.220">
    <property type="entry name" value="Structure-specific recognition protein (SSRP1)"/>
    <property type="match status" value="1"/>
</dbReference>
<reference evidence="13 14" key="2">
    <citation type="journal article" date="2019" name="G3 (Bethesda)">
        <title>Hybrid Assembly of the Genome of the Entomopathogenic Nematode Steinernema carpocapsae Identifies the X-Chromosome.</title>
        <authorList>
            <person name="Serra L."/>
            <person name="Macchietto M."/>
            <person name="Macias-Munoz A."/>
            <person name="McGill C.J."/>
            <person name="Rodriguez I.M."/>
            <person name="Rodriguez B."/>
            <person name="Murad R."/>
            <person name="Mortazavi A."/>
        </authorList>
    </citation>
    <scope>NUCLEOTIDE SEQUENCE [LARGE SCALE GENOMIC DNA]</scope>
    <source>
        <strain evidence="13 14">ALL</strain>
    </source>
</reference>
<dbReference type="GO" id="GO:0035101">
    <property type="term" value="C:FACT complex"/>
    <property type="evidence" value="ECO:0007669"/>
    <property type="project" value="TreeGrafter"/>
</dbReference>
<dbReference type="Gene3D" id="2.30.29.30">
    <property type="entry name" value="Pleckstrin-homology domain (PH domain)/Phosphotyrosine-binding domain (PTB)"/>
    <property type="match status" value="2"/>
</dbReference>
<dbReference type="SUPFAM" id="SSF50729">
    <property type="entry name" value="PH domain-like"/>
    <property type="match status" value="1"/>
</dbReference>
<dbReference type="FunFam" id="2.30.29.30:FF:000119">
    <property type="entry name" value="FACT complex subunit SSRP1"/>
    <property type="match status" value="1"/>
</dbReference>
<feature type="region of interest" description="Disordered" evidence="11">
    <location>
        <begin position="604"/>
        <end position="719"/>
    </location>
</feature>
<keyword evidence="7 10" id="KW-0234">DNA repair</keyword>
<feature type="compositionally biased region" description="Polar residues" evidence="11">
    <location>
        <begin position="635"/>
        <end position="644"/>
    </location>
</feature>
<evidence type="ECO:0000313" key="13">
    <source>
        <dbReference type="EMBL" id="TKR78332.1"/>
    </source>
</evidence>
<dbReference type="InterPro" id="IPR050454">
    <property type="entry name" value="RTT106/SSRP1_HistChap/FACT"/>
</dbReference>
<dbReference type="GO" id="GO:0031491">
    <property type="term" value="F:nucleosome binding"/>
    <property type="evidence" value="ECO:0007669"/>
    <property type="project" value="TreeGrafter"/>
</dbReference>
<dbReference type="InterPro" id="IPR011993">
    <property type="entry name" value="PH-like_dom_sf"/>
</dbReference>
<feature type="compositionally biased region" description="Basic and acidic residues" evidence="11">
    <location>
        <begin position="481"/>
        <end position="490"/>
    </location>
</feature>
<dbReference type="InterPro" id="IPR035417">
    <property type="entry name" value="SSRP1/POB3_N"/>
</dbReference>
<feature type="compositionally biased region" description="Basic and acidic residues" evidence="11">
    <location>
        <begin position="456"/>
        <end position="465"/>
    </location>
</feature>
<name>A0A4U5N7Z7_STECR</name>
<dbReference type="Pfam" id="PF00505">
    <property type="entry name" value="HMG_box"/>
    <property type="match status" value="1"/>
</dbReference>
<evidence type="ECO:0000259" key="12">
    <source>
        <dbReference type="PROSITE" id="PS50118"/>
    </source>
</evidence>
<dbReference type="InterPro" id="IPR000969">
    <property type="entry name" value="SSRP1/POB3"/>
</dbReference>
<evidence type="ECO:0000256" key="2">
    <source>
        <dbReference type="ARBA" id="ARBA00022454"/>
    </source>
</evidence>
<dbReference type="InterPro" id="IPR036910">
    <property type="entry name" value="HMG_box_dom_sf"/>
</dbReference>
<evidence type="ECO:0000256" key="11">
    <source>
        <dbReference type="SAM" id="MobiDB-lite"/>
    </source>
</evidence>
<dbReference type="PRINTS" id="PR00887">
    <property type="entry name" value="SSRCOGNITION"/>
</dbReference>
<accession>A0A4U5N7Z7</accession>
<evidence type="ECO:0000256" key="7">
    <source>
        <dbReference type="ARBA" id="ARBA00023204"/>
    </source>
</evidence>
<feature type="compositionally biased region" description="Basic and acidic residues" evidence="11">
    <location>
        <begin position="605"/>
        <end position="632"/>
    </location>
</feature>
<dbReference type="InterPro" id="IPR024954">
    <property type="entry name" value="SSRP1_DD"/>
</dbReference>
<feature type="DNA-binding region" description="HMG box" evidence="9">
    <location>
        <begin position="566"/>
        <end position="632"/>
    </location>
</feature>
<evidence type="ECO:0000256" key="1">
    <source>
        <dbReference type="ARBA" id="ARBA00010060"/>
    </source>
</evidence>
<evidence type="ECO:0000256" key="4">
    <source>
        <dbReference type="ARBA" id="ARBA00022763"/>
    </source>
</evidence>
<dbReference type="GO" id="GO:0003677">
    <property type="term" value="F:DNA binding"/>
    <property type="evidence" value="ECO:0007669"/>
    <property type="project" value="UniProtKB-UniRule"/>
</dbReference>
<proteinExistence type="inferred from homology"/>
<dbReference type="AlphaFoldDB" id="A0A4U5N7Z7"/>
<dbReference type="EMBL" id="AZBU02000005">
    <property type="protein sequence ID" value="TKR78332.1"/>
    <property type="molecule type" value="Genomic_DNA"/>
</dbReference>
<sequence>MTQLEFTDVFLEDMGALSSCRLKFSDRQIHVKYLNTGKLTTLNTSDIDEIDWVRLGNKPGLRVMMKNGVAHRFGGFKETEFASIKDHAKKHWEIDCGALDLCLKGWNYGRCDMKGQSMEFIVDEKPNFEIPLSNVSNCRPGKQEATLEFHVNDECPVSLIEMRLHIPQDPDAGEDVDHVEEFRKAVMRYAGIETEADRPICMLPQILCTTPRGRYDIKVYPNYLSLHGKTYDYKIPIKTITRMFLLPHHNGRHMFFVLNVNPPIRQGQTRYHYLVLEFAKEEELDIHLNLTDEQLAEYKGKLEKDLTGAVYENVAKLFRTMVNMRITVPGKFIGHSGTPVIACAHKQASGHLYPLEKGFLYIHKPPMYIRFEEVSNVNFARSDVSTRSFDFEVDLKNGNSFVFNSVEKDEYNRLFDFVQQKGIKIRNAKRAGNPNFKEDKFAGSDDELDPYKEAVKAEGKERLGGESDESDSEDEDYDVEADAKKKKEEADSSEGSGSEPDEEYDSAAGDDSDASEVSDDLDMRQKQRKAEKTKKKSGEKKEKKEKKSKDGENEKGKRKKKDPNAPKKNQTAYFFWFNENRSSLTKEGDRVADTAKLAGAMWKEMSAEDKASFEERAKTDKERYQREMKKYQESGGASTSKNPAKSSTKSPQKKPTSREFIEDSSDSSDAEEEKTPKKKTKKAEKVEKMDTSSAKSSESEEEEEESGSSSHDSDEEMSD</sequence>
<feature type="compositionally biased region" description="Acidic residues" evidence="11">
    <location>
        <begin position="466"/>
        <end position="480"/>
    </location>
</feature>
<dbReference type="Pfam" id="PF17292">
    <property type="entry name" value="POB3_N"/>
    <property type="match status" value="1"/>
</dbReference>
<dbReference type="SUPFAM" id="SSF47095">
    <property type="entry name" value="HMG-box"/>
    <property type="match status" value="1"/>
</dbReference>
<dbReference type="Pfam" id="PF08512">
    <property type="entry name" value="Rttp106-like_middle"/>
    <property type="match status" value="1"/>
</dbReference>
<keyword evidence="14" id="KW-1185">Reference proteome</keyword>
<dbReference type="GO" id="GO:0042393">
    <property type="term" value="F:histone binding"/>
    <property type="evidence" value="ECO:0007669"/>
    <property type="project" value="TreeGrafter"/>
</dbReference>
<dbReference type="Gene3D" id="1.10.30.10">
    <property type="entry name" value="High mobility group box domain"/>
    <property type="match status" value="1"/>
</dbReference>